<proteinExistence type="predicted"/>
<evidence type="ECO:0000313" key="1">
    <source>
        <dbReference type="EMBL" id="KAJ1347604.1"/>
    </source>
</evidence>
<reference evidence="1" key="1">
    <citation type="submission" date="2021-06" db="EMBL/GenBank/DDBJ databases">
        <title>Parelaphostrongylus tenuis whole genome reference sequence.</title>
        <authorList>
            <person name="Garwood T.J."/>
            <person name="Larsen P.A."/>
            <person name="Fountain-Jones N.M."/>
            <person name="Garbe J.R."/>
            <person name="Macchietto M.G."/>
            <person name="Kania S.A."/>
            <person name="Gerhold R.W."/>
            <person name="Richards J.E."/>
            <person name="Wolf T.M."/>
        </authorList>
    </citation>
    <scope>NUCLEOTIDE SEQUENCE</scope>
    <source>
        <strain evidence="1">MNPRO001-30</strain>
        <tissue evidence="1">Meninges</tissue>
    </source>
</reference>
<sequence>MGTKFRGIMRYIHCSHFDDDGAFSKIGDKFLHHTQETREENQTFFDEICSVAEVQLLVNK</sequence>
<organism evidence="1 2">
    <name type="scientific">Parelaphostrongylus tenuis</name>
    <name type="common">Meningeal worm</name>
    <dbReference type="NCBI Taxonomy" id="148309"/>
    <lineage>
        <taxon>Eukaryota</taxon>
        <taxon>Metazoa</taxon>
        <taxon>Ecdysozoa</taxon>
        <taxon>Nematoda</taxon>
        <taxon>Chromadorea</taxon>
        <taxon>Rhabditida</taxon>
        <taxon>Rhabditina</taxon>
        <taxon>Rhabditomorpha</taxon>
        <taxon>Strongyloidea</taxon>
        <taxon>Metastrongylidae</taxon>
        <taxon>Parelaphostrongylus</taxon>
    </lineage>
</organism>
<accession>A0AAD5QFJ7</accession>
<comment type="caution">
    <text evidence="1">The sequence shown here is derived from an EMBL/GenBank/DDBJ whole genome shotgun (WGS) entry which is preliminary data.</text>
</comment>
<dbReference type="EMBL" id="JAHQIW010000353">
    <property type="protein sequence ID" value="KAJ1347604.1"/>
    <property type="molecule type" value="Genomic_DNA"/>
</dbReference>
<evidence type="ECO:0000313" key="2">
    <source>
        <dbReference type="Proteomes" id="UP001196413"/>
    </source>
</evidence>
<protein>
    <submittedName>
        <fullName evidence="1">Uncharacterized protein</fullName>
    </submittedName>
</protein>
<keyword evidence="2" id="KW-1185">Reference proteome</keyword>
<dbReference type="AlphaFoldDB" id="A0AAD5QFJ7"/>
<name>A0AAD5QFJ7_PARTN</name>
<dbReference type="Proteomes" id="UP001196413">
    <property type="component" value="Unassembled WGS sequence"/>
</dbReference>
<gene>
    <name evidence="1" type="ORF">KIN20_002702</name>
</gene>